<dbReference type="PANTHER" id="PTHR10605:SF56">
    <property type="entry name" value="BIFUNCTIONAL HEPARAN SULFATE N-DEACETYLASE_N-SULFOTRANSFERASE"/>
    <property type="match status" value="1"/>
</dbReference>
<evidence type="ECO:0000313" key="4">
    <source>
        <dbReference type="EMBL" id="CAA9457719.1"/>
    </source>
</evidence>
<dbReference type="Gene3D" id="3.40.50.300">
    <property type="entry name" value="P-loop containing nucleotide triphosphate hydrolases"/>
    <property type="match status" value="1"/>
</dbReference>
<dbReference type="SUPFAM" id="SSF52540">
    <property type="entry name" value="P-loop containing nucleoside triphosphate hydrolases"/>
    <property type="match status" value="1"/>
</dbReference>
<evidence type="ECO:0000259" key="3">
    <source>
        <dbReference type="Pfam" id="PF00685"/>
    </source>
</evidence>
<keyword evidence="1 4" id="KW-0808">Transferase</keyword>
<dbReference type="InterPro" id="IPR037359">
    <property type="entry name" value="NST/OST"/>
</dbReference>
<accession>A0A6J4R0K2</accession>
<evidence type="ECO:0000256" key="2">
    <source>
        <dbReference type="ARBA" id="ARBA00023180"/>
    </source>
</evidence>
<dbReference type="EMBL" id="CADCVF010000039">
    <property type="protein sequence ID" value="CAA9457719.1"/>
    <property type="molecule type" value="Genomic_DNA"/>
</dbReference>
<feature type="domain" description="Sulfotransferase" evidence="3">
    <location>
        <begin position="3"/>
        <end position="205"/>
    </location>
</feature>
<organism evidence="4">
    <name type="scientific">uncultured Rubrobacteraceae bacterium</name>
    <dbReference type="NCBI Taxonomy" id="349277"/>
    <lineage>
        <taxon>Bacteria</taxon>
        <taxon>Bacillati</taxon>
        <taxon>Actinomycetota</taxon>
        <taxon>Rubrobacteria</taxon>
        <taxon>Rubrobacterales</taxon>
        <taxon>Rubrobacteraceae</taxon>
        <taxon>environmental samples</taxon>
    </lineage>
</organism>
<sequence>MPNFFIVGAQKAGTTSLYHYLNQHPQVYMSPIKEPFFFDHEIDSKGEVVRREFEGHRQPPRFTNIEEYSTLFEGVRGEKAIGEATPLYIYAPGTAERIERYVPGAKSIALLRNPADRAYSAFLYALRMGVEPLTDFAQALREEPFRMRNRWHYIFHYRSRGLYYQQLKRYHEVFGRERLGVWLYEDMREDPAGVAQSVFRFLEVDDTFTSDTSSRYNPAGVPASQSARAAMRATNKAVWGLRKFLAPTSSILPLAFKMRRAVLSRVLTEPPPIDPELREELVAGYKEDILRLQDLIGRDLSMWLR</sequence>
<dbReference type="Pfam" id="PF00685">
    <property type="entry name" value="Sulfotransfer_1"/>
    <property type="match status" value="1"/>
</dbReference>
<dbReference type="GO" id="GO:0008146">
    <property type="term" value="F:sulfotransferase activity"/>
    <property type="evidence" value="ECO:0007669"/>
    <property type="project" value="InterPro"/>
</dbReference>
<dbReference type="PANTHER" id="PTHR10605">
    <property type="entry name" value="HEPARAN SULFATE SULFOTRANSFERASE"/>
    <property type="match status" value="1"/>
</dbReference>
<protein>
    <submittedName>
        <fullName evidence="4">Sulfotransferase</fullName>
    </submittedName>
</protein>
<gene>
    <name evidence="4" type="ORF">AVDCRST_MAG58-1766</name>
</gene>
<dbReference type="AlphaFoldDB" id="A0A6J4R0K2"/>
<dbReference type="InterPro" id="IPR000863">
    <property type="entry name" value="Sulfotransferase_dom"/>
</dbReference>
<dbReference type="InterPro" id="IPR027417">
    <property type="entry name" value="P-loop_NTPase"/>
</dbReference>
<reference evidence="4" key="1">
    <citation type="submission" date="2020-02" db="EMBL/GenBank/DDBJ databases">
        <authorList>
            <person name="Meier V. D."/>
        </authorList>
    </citation>
    <scope>NUCLEOTIDE SEQUENCE</scope>
    <source>
        <strain evidence="4">AVDCRST_MAG58</strain>
    </source>
</reference>
<evidence type="ECO:0000256" key="1">
    <source>
        <dbReference type="ARBA" id="ARBA00022679"/>
    </source>
</evidence>
<keyword evidence="2" id="KW-0325">Glycoprotein</keyword>
<proteinExistence type="predicted"/>
<name>A0A6J4R0K2_9ACTN</name>